<evidence type="ECO:0000259" key="5">
    <source>
        <dbReference type="PROSITE" id="PS50977"/>
    </source>
</evidence>
<evidence type="ECO:0000256" key="2">
    <source>
        <dbReference type="ARBA" id="ARBA00023125"/>
    </source>
</evidence>
<feature type="domain" description="HTH tetR-type" evidence="5">
    <location>
        <begin position="11"/>
        <end position="71"/>
    </location>
</feature>
<keyword evidence="7" id="KW-1185">Reference proteome</keyword>
<dbReference type="PANTHER" id="PTHR47506">
    <property type="entry name" value="TRANSCRIPTIONAL REGULATORY PROTEIN"/>
    <property type="match status" value="1"/>
</dbReference>
<evidence type="ECO:0000313" key="7">
    <source>
        <dbReference type="Proteomes" id="UP000035909"/>
    </source>
</evidence>
<dbReference type="Gene3D" id="1.10.357.10">
    <property type="entry name" value="Tetracycline Repressor, domain 2"/>
    <property type="match status" value="1"/>
</dbReference>
<organism evidence="6 7">
    <name type="scientific">Photobacterium ganghwense</name>
    <dbReference type="NCBI Taxonomy" id="320778"/>
    <lineage>
        <taxon>Bacteria</taxon>
        <taxon>Pseudomonadati</taxon>
        <taxon>Pseudomonadota</taxon>
        <taxon>Gammaproteobacteria</taxon>
        <taxon>Vibrionales</taxon>
        <taxon>Vibrionaceae</taxon>
        <taxon>Photobacterium</taxon>
    </lineage>
</organism>
<comment type="caution">
    <text evidence="6">The sequence shown here is derived from an EMBL/GenBank/DDBJ whole genome shotgun (WGS) entry which is preliminary data.</text>
</comment>
<dbReference type="EMBL" id="LDOU01000006">
    <property type="protein sequence ID" value="KLV10343.1"/>
    <property type="molecule type" value="Genomic_DNA"/>
</dbReference>
<dbReference type="InterPro" id="IPR001647">
    <property type="entry name" value="HTH_TetR"/>
</dbReference>
<keyword evidence="2 4" id="KW-0238">DNA-binding</keyword>
<evidence type="ECO:0000256" key="3">
    <source>
        <dbReference type="ARBA" id="ARBA00023163"/>
    </source>
</evidence>
<dbReference type="InterPro" id="IPR009057">
    <property type="entry name" value="Homeodomain-like_sf"/>
</dbReference>
<protein>
    <submittedName>
        <fullName evidence="6">TetR family transcriptional regulator</fullName>
    </submittedName>
</protein>
<name>A0A0J1HFE4_9GAMM</name>
<dbReference type="SUPFAM" id="SSF46689">
    <property type="entry name" value="Homeodomain-like"/>
    <property type="match status" value="1"/>
</dbReference>
<dbReference type="PATRIC" id="fig|320778.3.peg.1564"/>
<dbReference type="RefSeq" id="WP_047884507.1">
    <property type="nucleotide sequence ID" value="NZ_CP071326.1"/>
</dbReference>
<evidence type="ECO:0000256" key="4">
    <source>
        <dbReference type="PROSITE-ProRule" id="PRU00335"/>
    </source>
</evidence>
<dbReference type="GO" id="GO:0003677">
    <property type="term" value="F:DNA binding"/>
    <property type="evidence" value="ECO:0007669"/>
    <property type="project" value="UniProtKB-UniRule"/>
</dbReference>
<gene>
    <name evidence="6" type="ORF">ABT57_07235</name>
</gene>
<evidence type="ECO:0000313" key="6">
    <source>
        <dbReference type="EMBL" id="KLV10343.1"/>
    </source>
</evidence>
<evidence type="ECO:0000256" key="1">
    <source>
        <dbReference type="ARBA" id="ARBA00023015"/>
    </source>
</evidence>
<sequence>MTRRTRAEMMEETRLKLLNTARQHFANAGFFETVMDDLTAQAGLTRGALYHHFGDKKGLFFAVLQQVDAEMDERLAAIASEIQSPWDAFLARCHAYLAMATEPEIQRIVLRDAYSVLDAEQLHSIRLNCISAISDRLRTLMDLAIIKESDPELLARFINGGLMESALWISRHDQPDAALHQAIESTNLFLEGLLA</sequence>
<dbReference type="AlphaFoldDB" id="A0A0J1HFE4"/>
<dbReference type="PANTHER" id="PTHR47506:SF1">
    <property type="entry name" value="HTH-TYPE TRANSCRIPTIONAL REGULATOR YJDC"/>
    <property type="match status" value="1"/>
</dbReference>
<dbReference type="Pfam" id="PF21351">
    <property type="entry name" value="TetR_C_41"/>
    <property type="match status" value="1"/>
</dbReference>
<reference evidence="6 7" key="1">
    <citation type="submission" date="2015-05" db="EMBL/GenBank/DDBJ databases">
        <title>Photobacterium galathea sp. nov.</title>
        <authorList>
            <person name="Machado H."/>
            <person name="Gram L."/>
        </authorList>
    </citation>
    <scope>NUCLEOTIDE SEQUENCE [LARGE SCALE GENOMIC DNA]</scope>
    <source>
        <strain evidence="6 7">DSM 22954</strain>
    </source>
</reference>
<dbReference type="InterPro" id="IPR049484">
    <property type="entry name" value="Rv0078-like_C"/>
</dbReference>
<keyword evidence="3" id="KW-0804">Transcription</keyword>
<proteinExistence type="predicted"/>
<dbReference type="STRING" id="320778.ABT57_07235"/>
<dbReference type="PROSITE" id="PS50977">
    <property type="entry name" value="HTH_TETR_2"/>
    <property type="match status" value="1"/>
</dbReference>
<feature type="DNA-binding region" description="H-T-H motif" evidence="4">
    <location>
        <begin position="34"/>
        <end position="53"/>
    </location>
</feature>
<keyword evidence="1" id="KW-0805">Transcription regulation</keyword>
<dbReference type="OrthoDB" id="5293556at2"/>
<dbReference type="Proteomes" id="UP000035909">
    <property type="component" value="Unassembled WGS sequence"/>
</dbReference>
<dbReference type="Pfam" id="PF00440">
    <property type="entry name" value="TetR_N"/>
    <property type="match status" value="1"/>
</dbReference>
<dbReference type="PRINTS" id="PR00455">
    <property type="entry name" value="HTHTETR"/>
</dbReference>
<accession>A0A0J1HFE4</accession>